<sequence>MPDVAKIYVEGAVVTRSGAARTVTCMPRREAFKQSGIGRKLRIPSPTSNNMPSSPKRS</sequence>
<reference evidence="2 3" key="1">
    <citation type="submission" date="2014-02" db="EMBL/GenBank/DDBJ databases">
        <title>Whole genome shotgun sequence of Rhodococcus wratislaviensis NBRC 100605.</title>
        <authorList>
            <person name="Hosoyama A."/>
            <person name="Tsuchikane K."/>
            <person name="Yoshida I."/>
            <person name="Ohji S."/>
            <person name="Ichikawa N."/>
            <person name="Yamazoe A."/>
            <person name="Fujita N."/>
        </authorList>
    </citation>
    <scope>NUCLEOTIDE SEQUENCE [LARGE SCALE GENOMIC DNA]</scope>
    <source>
        <strain evidence="2 3">NBRC 100605</strain>
    </source>
</reference>
<dbReference type="AlphaFoldDB" id="X0PMB1"/>
<dbReference type="Proteomes" id="UP000019491">
    <property type="component" value="Unassembled WGS sequence"/>
</dbReference>
<organism evidence="2 3">
    <name type="scientific">Rhodococcus wratislaviensis NBRC 100605</name>
    <dbReference type="NCBI Taxonomy" id="1219028"/>
    <lineage>
        <taxon>Bacteria</taxon>
        <taxon>Bacillati</taxon>
        <taxon>Actinomycetota</taxon>
        <taxon>Actinomycetes</taxon>
        <taxon>Mycobacteriales</taxon>
        <taxon>Nocardiaceae</taxon>
        <taxon>Rhodococcus</taxon>
    </lineage>
</organism>
<gene>
    <name evidence="2" type="ORF">RW1_009_00070</name>
</gene>
<evidence type="ECO:0000313" key="3">
    <source>
        <dbReference type="Proteomes" id="UP000019491"/>
    </source>
</evidence>
<accession>X0PMB1</accession>
<proteinExistence type="predicted"/>
<protein>
    <submittedName>
        <fullName evidence="2">Uncharacterized protein</fullName>
    </submittedName>
</protein>
<keyword evidence="3" id="KW-1185">Reference proteome</keyword>
<name>X0PMB1_RHOWR</name>
<feature type="region of interest" description="Disordered" evidence="1">
    <location>
        <begin position="35"/>
        <end position="58"/>
    </location>
</feature>
<evidence type="ECO:0000313" key="2">
    <source>
        <dbReference type="EMBL" id="GAF43583.1"/>
    </source>
</evidence>
<dbReference type="EMBL" id="BAWF01000009">
    <property type="protein sequence ID" value="GAF43583.1"/>
    <property type="molecule type" value="Genomic_DNA"/>
</dbReference>
<comment type="caution">
    <text evidence="2">The sequence shown here is derived from an EMBL/GenBank/DDBJ whole genome shotgun (WGS) entry which is preliminary data.</text>
</comment>
<evidence type="ECO:0000256" key="1">
    <source>
        <dbReference type="SAM" id="MobiDB-lite"/>
    </source>
</evidence>
<feature type="compositionally biased region" description="Low complexity" evidence="1">
    <location>
        <begin position="44"/>
        <end position="58"/>
    </location>
</feature>